<feature type="signal peptide" evidence="1">
    <location>
        <begin position="1"/>
        <end position="22"/>
    </location>
</feature>
<organism evidence="2">
    <name type="scientific">Anopheles darlingi</name>
    <name type="common">Mosquito</name>
    <dbReference type="NCBI Taxonomy" id="43151"/>
    <lineage>
        <taxon>Eukaryota</taxon>
        <taxon>Metazoa</taxon>
        <taxon>Ecdysozoa</taxon>
        <taxon>Arthropoda</taxon>
        <taxon>Hexapoda</taxon>
        <taxon>Insecta</taxon>
        <taxon>Pterygota</taxon>
        <taxon>Neoptera</taxon>
        <taxon>Endopterygota</taxon>
        <taxon>Diptera</taxon>
        <taxon>Nematocera</taxon>
        <taxon>Culicoidea</taxon>
        <taxon>Culicidae</taxon>
        <taxon>Anophelinae</taxon>
        <taxon>Anopheles</taxon>
    </lineage>
</organism>
<evidence type="ECO:0000313" key="2">
    <source>
        <dbReference type="EMBL" id="MBW74260.1"/>
    </source>
</evidence>
<dbReference type="EMBL" id="GGFL01010082">
    <property type="protein sequence ID" value="MBW74260.1"/>
    <property type="molecule type" value="Transcribed_RNA"/>
</dbReference>
<reference evidence="2" key="1">
    <citation type="submission" date="2018-01" db="EMBL/GenBank/DDBJ databases">
        <title>An insight into the sialome of Amazonian anophelines.</title>
        <authorList>
            <person name="Ribeiro J.M."/>
            <person name="Scarpassa V."/>
            <person name="Calvo E."/>
        </authorList>
    </citation>
    <scope>NUCLEOTIDE SEQUENCE</scope>
</reference>
<name>A0A2M4D9K5_ANODA</name>
<accession>A0A2M4D9K5</accession>
<proteinExistence type="predicted"/>
<keyword evidence="1" id="KW-0732">Signal</keyword>
<dbReference type="AlphaFoldDB" id="A0A2M4D9K5"/>
<protein>
    <submittedName>
        <fullName evidence="2">Putative secreted protein</fullName>
    </submittedName>
</protein>
<feature type="chain" id="PRO_5014831187" evidence="1">
    <location>
        <begin position="23"/>
        <end position="84"/>
    </location>
</feature>
<sequence>MLWKSSSRVAIVLCVTARTCRAAANARRYGSSYGANFIWPGRSHFSGFLSPLGCCYHCYPVSAQSINHSLLAFCVLLTTTVGAI</sequence>
<evidence type="ECO:0000256" key="1">
    <source>
        <dbReference type="SAM" id="SignalP"/>
    </source>
</evidence>